<dbReference type="Pfam" id="PF00440">
    <property type="entry name" value="TetR_N"/>
    <property type="match status" value="1"/>
</dbReference>
<evidence type="ECO:0000256" key="1">
    <source>
        <dbReference type="ARBA" id="ARBA00023125"/>
    </source>
</evidence>
<dbReference type="PROSITE" id="PS50977">
    <property type="entry name" value="HTH_TETR_2"/>
    <property type="match status" value="1"/>
</dbReference>
<keyword evidence="1 2" id="KW-0238">DNA-binding</keyword>
<evidence type="ECO:0000313" key="5">
    <source>
        <dbReference type="Proteomes" id="UP001595904"/>
    </source>
</evidence>
<organism evidence="4 5">
    <name type="scientific">Steroidobacter flavus</name>
    <dbReference type="NCBI Taxonomy" id="1842136"/>
    <lineage>
        <taxon>Bacteria</taxon>
        <taxon>Pseudomonadati</taxon>
        <taxon>Pseudomonadota</taxon>
        <taxon>Gammaproteobacteria</taxon>
        <taxon>Steroidobacterales</taxon>
        <taxon>Steroidobacteraceae</taxon>
        <taxon>Steroidobacter</taxon>
    </lineage>
</organism>
<sequence length="173" mass="19444">MLATVGYEGVTFEGVAESVGCSRATLYRRFTSRFELVADTINATLDATEPTTPLDNRSARENLLWHARTSAEFMREGHGRALMSLSEAGNRNPELSALMARREQRAKDFYYAEFRRVRGGLTQEKLAFAFDTLIGSILYHETSRNRRLSTRQLEALVDCTIAILRDETTSLGA</sequence>
<feature type="DNA-binding region" description="H-T-H motif" evidence="2">
    <location>
        <begin position="11"/>
        <end position="30"/>
    </location>
</feature>
<dbReference type="Proteomes" id="UP001595904">
    <property type="component" value="Unassembled WGS sequence"/>
</dbReference>
<dbReference type="PANTHER" id="PTHR30055">
    <property type="entry name" value="HTH-TYPE TRANSCRIPTIONAL REGULATOR RUTR"/>
    <property type="match status" value="1"/>
</dbReference>
<protein>
    <submittedName>
        <fullName evidence="4">TetR/AcrR family transcriptional regulator</fullName>
    </submittedName>
</protein>
<name>A0ABV8SZH1_9GAMM</name>
<dbReference type="InterPro" id="IPR050109">
    <property type="entry name" value="HTH-type_TetR-like_transc_reg"/>
</dbReference>
<comment type="caution">
    <text evidence="4">The sequence shown here is derived from an EMBL/GenBank/DDBJ whole genome shotgun (WGS) entry which is preliminary data.</text>
</comment>
<dbReference type="EMBL" id="JBHSDU010000014">
    <property type="protein sequence ID" value="MFC4312877.1"/>
    <property type="molecule type" value="Genomic_DNA"/>
</dbReference>
<proteinExistence type="predicted"/>
<dbReference type="SUPFAM" id="SSF48498">
    <property type="entry name" value="Tetracyclin repressor-like, C-terminal domain"/>
    <property type="match status" value="1"/>
</dbReference>
<keyword evidence="5" id="KW-1185">Reference proteome</keyword>
<reference evidence="5" key="1">
    <citation type="journal article" date="2019" name="Int. J. Syst. Evol. Microbiol.">
        <title>The Global Catalogue of Microorganisms (GCM) 10K type strain sequencing project: providing services to taxonomists for standard genome sequencing and annotation.</title>
        <authorList>
            <consortium name="The Broad Institute Genomics Platform"/>
            <consortium name="The Broad Institute Genome Sequencing Center for Infectious Disease"/>
            <person name="Wu L."/>
            <person name="Ma J."/>
        </authorList>
    </citation>
    <scope>NUCLEOTIDE SEQUENCE [LARGE SCALE GENOMIC DNA]</scope>
    <source>
        <strain evidence="5">CGMCC 1.10759</strain>
    </source>
</reference>
<dbReference type="InterPro" id="IPR009057">
    <property type="entry name" value="Homeodomain-like_sf"/>
</dbReference>
<feature type="domain" description="HTH tetR-type" evidence="3">
    <location>
        <begin position="1"/>
        <end position="48"/>
    </location>
</feature>
<evidence type="ECO:0000313" key="4">
    <source>
        <dbReference type="EMBL" id="MFC4312877.1"/>
    </source>
</evidence>
<evidence type="ECO:0000256" key="2">
    <source>
        <dbReference type="PROSITE-ProRule" id="PRU00335"/>
    </source>
</evidence>
<dbReference type="InterPro" id="IPR036271">
    <property type="entry name" value="Tet_transcr_reg_TetR-rel_C_sf"/>
</dbReference>
<dbReference type="PANTHER" id="PTHR30055:SF148">
    <property type="entry name" value="TETR-FAMILY TRANSCRIPTIONAL REGULATOR"/>
    <property type="match status" value="1"/>
</dbReference>
<dbReference type="SUPFAM" id="SSF46689">
    <property type="entry name" value="Homeodomain-like"/>
    <property type="match status" value="1"/>
</dbReference>
<dbReference type="RefSeq" id="WP_380602645.1">
    <property type="nucleotide sequence ID" value="NZ_JBHSDU010000014.1"/>
</dbReference>
<gene>
    <name evidence="4" type="ORF">ACFPN2_27585</name>
</gene>
<dbReference type="InterPro" id="IPR001647">
    <property type="entry name" value="HTH_TetR"/>
</dbReference>
<dbReference type="Gene3D" id="1.10.357.10">
    <property type="entry name" value="Tetracycline Repressor, domain 2"/>
    <property type="match status" value="1"/>
</dbReference>
<accession>A0ABV8SZH1</accession>
<evidence type="ECO:0000259" key="3">
    <source>
        <dbReference type="PROSITE" id="PS50977"/>
    </source>
</evidence>